<gene>
    <name evidence="1" type="ORF">FRE64_16485</name>
    <name evidence="2" type="ORF">FRE64_16800</name>
</gene>
<keyword evidence="3" id="KW-1185">Reference proteome</keyword>
<dbReference type="OrthoDB" id="512989at2"/>
<evidence type="ECO:0008006" key="4">
    <source>
        <dbReference type="Google" id="ProtNLM"/>
    </source>
</evidence>
<dbReference type="KEGG" id="enn:FRE64_16800"/>
<accession>A0A5B8NQM8</accession>
<dbReference type="AlphaFoldDB" id="A0A5B8NQM8"/>
<evidence type="ECO:0000313" key="3">
    <source>
        <dbReference type="Proteomes" id="UP000318453"/>
    </source>
</evidence>
<protein>
    <recommendedName>
        <fullName evidence="4">PIN domain-containing protein</fullName>
    </recommendedName>
</protein>
<dbReference type="KEGG" id="enn:FRE64_16485"/>
<proteinExistence type="predicted"/>
<reference evidence="1" key="1">
    <citation type="submission" date="2019-08" db="EMBL/GenBank/DDBJ databases">
        <title>Carotenoids and Carotenoid Binding Proteins in the Halophilic Cyanobacterium Euhalothece sp. ZM00.</title>
        <authorList>
            <person name="Cho S.M."/>
            <person name="Song J.Y."/>
            <person name="Park Y.-I."/>
        </authorList>
    </citation>
    <scope>NUCLEOTIDE SEQUENCE [LARGE SCALE GENOMIC DNA]</scope>
    <source>
        <strain evidence="1">Z-M001</strain>
        <plasmid evidence="1">pEu1</plasmid>
    </source>
</reference>
<keyword evidence="1" id="KW-0614">Plasmid</keyword>
<evidence type="ECO:0000313" key="1">
    <source>
        <dbReference type="EMBL" id="QDZ41633.1"/>
    </source>
</evidence>
<dbReference type="InterPro" id="IPR029060">
    <property type="entry name" value="PIN-like_dom_sf"/>
</dbReference>
<dbReference type="EMBL" id="CP042327">
    <property type="protein sequence ID" value="QDZ41633.1"/>
    <property type="molecule type" value="Genomic_DNA"/>
</dbReference>
<dbReference type="CDD" id="cd18694">
    <property type="entry name" value="PIN_VapC-like"/>
    <property type="match status" value="1"/>
</dbReference>
<geneLocation type="plasmid" evidence="3">
    <name>peu1</name>
</geneLocation>
<dbReference type="EMBL" id="CP042327">
    <property type="protein sequence ID" value="QDZ41635.1"/>
    <property type="molecule type" value="Genomic_DNA"/>
</dbReference>
<evidence type="ECO:0000313" key="2">
    <source>
        <dbReference type="EMBL" id="QDZ41635.1"/>
    </source>
</evidence>
<dbReference type="SUPFAM" id="SSF88723">
    <property type="entry name" value="PIN domain-like"/>
    <property type="match status" value="1"/>
</dbReference>
<dbReference type="Proteomes" id="UP000318453">
    <property type="component" value="Plasmid pEu1"/>
</dbReference>
<sequence>MSLKRFFLDTNIFIIGDADRSSAESFILEAFGYRGKPSSITGEVIFSDELLDQIRRVSKYLYGKEQAGEIISNLWRWLPIYYLPSTLDWTKEKSELAKQKIIPSEDIEIYLTAKNGQADCFISGNRKLIATIAEFNCFTPENFINEYFSDK</sequence>
<geneLocation type="plasmid" evidence="1">
    <name>pEu1</name>
</geneLocation>
<organism evidence="1 3">
    <name type="scientific">Euhalothece natronophila Z-M001</name>
    <dbReference type="NCBI Taxonomy" id="522448"/>
    <lineage>
        <taxon>Bacteria</taxon>
        <taxon>Bacillati</taxon>
        <taxon>Cyanobacteriota</taxon>
        <taxon>Cyanophyceae</taxon>
        <taxon>Oscillatoriophycideae</taxon>
        <taxon>Chroococcales</taxon>
        <taxon>Halothecacae</taxon>
        <taxon>Halothece cluster</taxon>
        <taxon>Euhalothece</taxon>
    </lineage>
</organism>
<name>A0A5B8NQM8_9CHRO</name>